<sequence length="152" mass="17339">MNKQINAYINTILPELISLRREIHRNPELSNKEIQTSKLIQQKLIENGINATTIKSNTGVTAFIQGGQEGDTIAYRADLDALPMEEKTGLTFSSQNESVMHACGHDIHTTVLYGTALFNSILNYPLTKSHLFCFRRCRRLNCFHKERSLRFL</sequence>
<dbReference type="Gene3D" id="3.40.630.10">
    <property type="entry name" value="Zn peptidases"/>
    <property type="match status" value="1"/>
</dbReference>
<accession>A0A1M4PN17</accession>
<dbReference type="InterPro" id="IPR017439">
    <property type="entry name" value="Amidohydrolase"/>
</dbReference>
<dbReference type="EMBL" id="LT669839">
    <property type="protein sequence ID" value="SHD76860.1"/>
    <property type="molecule type" value="Genomic_DNA"/>
</dbReference>
<evidence type="ECO:0000313" key="2">
    <source>
        <dbReference type="Proteomes" id="UP000245423"/>
    </source>
</evidence>
<dbReference type="GO" id="GO:0016787">
    <property type="term" value="F:hydrolase activity"/>
    <property type="evidence" value="ECO:0007669"/>
    <property type="project" value="InterPro"/>
</dbReference>
<dbReference type="AlphaFoldDB" id="A0A1M4PN17"/>
<dbReference type="SUPFAM" id="SSF53187">
    <property type="entry name" value="Zn-dependent exopeptidases"/>
    <property type="match status" value="1"/>
</dbReference>
<evidence type="ECO:0000313" key="1">
    <source>
        <dbReference type="EMBL" id="SHD76860.1"/>
    </source>
</evidence>
<organism evidence="1 2">
    <name type="scientific">[Clostridium] ultunense Esp</name>
    <dbReference type="NCBI Taxonomy" id="1288971"/>
    <lineage>
        <taxon>Bacteria</taxon>
        <taxon>Bacillati</taxon>
        <taxon>Bacillota</taxon>
        <taxon>Tissierellia</taxon>
        <taxon>Tissierellales</taxon>
        <taxon>Tepidimicrobiaceae</taxon>
        <taxon>Schnuerera</taxon>
    </lineage>
</organism>
<reference evidence="1 2" key="1">
    <citation type="submission" date="2016-11" db="EMBL/GenBank/DDBJ databases">
        <authorList>
            <person name="Manzoor S."/>
        </authorList>
    </citation>
    <scope>NUCLEOTIDE SEQUENCE [LARGE SCALE GENOMIC DNA]</scope>
    <source>
        <strain evidence="1">Clostridium ultunense strain Esp</strain>
    </source>
</reference>
<gene>
    <name evidence="1" type="ORF">CUESP1_1496</name>
</gene>
<dbReference type="OrthoDB" id="9776731at2"/>
<dbReference type="PANTHER" id="PTHR11014">
    <property type="entry name" value="PEPTIDASE M20 FAMILY MEMBER"/>
    <property type="match status" value="1"/>
</dbReference>
<dbReference type="PANTHER" id="PTHR11014:SF63">
    <property type="entry name" value="METALLOPEPTIDASE, PUTATIVE (AFU_ORTHOLOGUE AFUA_6G09600)-RELATED"/>
    <property type="match status" value="1"/>
</dbReference>
<dbReference type="RefSeq" id="WP_109840582.1">
    <property type="nucleotide sequence ID" value="NZ_LT669839.1"/>
</dbReference>
<proteinExistence type="predicted"/>
<dbReference type="Pfam" id="PF01546">
    <property type="entry name" value="Peptidase_M20"/>
    <property type="match status" value="1"/>
</dbReference>
<protein>
    <submittedName>
        <fullName evidence="1">Uncharacterized protein</fullName>
    </submittedName>
</protein>
<keyword evidence="2" id="KW-1185">Reference proteome</keyword>
<dbReference type="InterPro" id="IPR002933">
    <property type="entry name" value="Peptidase_M20"/>
</dbReference>
<dbReference type="Proteomes" id="UP000245423">
    <property type="component" value="Chromosome 1"/>
</dbReference>
<name>A0A1M4PN17_9FIRM</name>